<evidence type="ECO:0000313" key="4">
    <source>
        <dbReference type="Proteomes" id="UP000269289"/>
    </source>
</evidence>
<protein>
    <submittedName>
        <fullName evidence="3">Anti-sigma factor antagonist</fullName>
    </submittedName>
</protein>
<evidence type="ECO:0000313" key="3">
    <source>
        <dbReference type="EMBL" id="RMI09587.1"/>
    </source>
</evidence>
<name>A0A3M2J652_9CELL</name>
<organism evidence="3 4">
    <name type="scientific">Cellulomonas triticagri</name>
    <dbReference type="NCBI Taxonomy" id="2483352"/>
    <lineage>
        <taxon>Bacteria</taxon>
        <taxon>Bacillati</taxon>
        <taxon>Actinomycetota</taxon>
        <taxon>Actinomycetes</taxon>
        <taxon>Micrococcales</taxon>
        <taxon>Cellulomonadaceae</taxon>
        <taxon>Cellulomonas</taxon>
    </lineage>
</organism>
<feature type="region of interest" description="Disordered" evidence="1">
    <location>
        <begin position="1"/>
        <end position="20"/>
    </location>
</feature>
<evidence type="ECO:0000256" key="1">
    <source>
        <dbReference type="SAM" id="MobiDB-lite"/>
    </source>
</evidence>
<dbReference type="Gene3D" id="3.30.750.24">
    <property type="entry name" value="STAS domain"/>
    <property type="match status" value="1"/>
</dbReference>
<dbReference type="EMBL" id="RFFI01000045">
    <property type="protein sequence ID" value="RMI09587.1"/>
    <property type="molecule type" value="Genomic_DNA"/>
</dbReference>
<dbReference type="RefSeq" id="WP_122149226.1">
    <property type="nucleotide sequence ID" value="NZ_RFFI01000045.1"/>
</dbReference>
<dbReference type="Pfam" id="PF13466">
    <property type="entry name" value="STAS_2"/>
    <property type="match status" value="1"/>
</dbReference>
<proteinExistence type="predicted"/>
<comment type="caution">
    <text evidence="3">The sequence shown here is derived from an EMBL/GenBank/DDBJ whole genome shotgun (WGS) entry which is preliminary data.</text>
</comment>
<dbReference type="InterPro" id="IPR036513">
    <property type="entry name" value="STAS_dom_sf"/>
</dbReference>
<sequence length="112" mass="11755">MTVDDPTLPEPTAHGRAWVDPGSPEVLRLAGDVDHPVVRDFTETVDDGDLVGVDVVDMAGVTFVDSSAIALLARVLQVRTGAGLLVVDQAPDLAVFVLEVSGLAERVTIRPA</sequence>
<dbReference type="CDD" id="cd07043">
    <property type="entry name" value="STAS_anti-anti-sigma_factors"/>
    <property type="match status" value="1"/>
</dbReference>
<accession>A0A3M2J652</accession>
<gene>
    <name evidence="3" type="ORF">EBM89_09670</name>
</gene>
<dbReference type="InterPro" id="IPR058548">
    <property type="entry name" value="MlaB-like_STAS"/>
</dbReference>
<dbReference type="PROSITE" id="PS50801">
    <property type="entry name" value="STAS"/>
    <property type="match status" value="1"/>
</dbReference>
<evidence type="ECO:0000259" key="2">
    <source>
        <dbReference type="PROSITE" id="PS50801"/>
    </source>
</evidence>
<feature type="domain" description="STAS" evidence="2">
    <location>
        <begin position="26"/>
        <end position="112"/>
    </location>
</feature>
<dbReference type="AlphaFoldDB" id="A0A3M2J652"/>
<dbReference type="OrthoDB" id="116243at2"/>
<dbReference type="Proteomes" id="UP000269289">
    <property type="component" value="Unassembled WGS sequence"/>
</dbReference>
<dbReference type="SUPFAM" id="SSF52091">
    <property type="entry name" value="SpoIIaa-like"/>
    <property type="match status" value="1"/>
</dbReference>
<dbReference type="InterPro" id="IPR002645">
    <property type="entry name" value="STAS_dom"/>
</dbReference>
<keyword evidence="4" id="KW-1185">Reference proteome</keyword>
<reference evidence="3 4" key="1">
    <citation type="submission" date="2018-10" db="EMBL/GenBank/DDBJ databases">
        <title>Isolation, diversity and antifungal activity of actinobacteria from wheat.</title>
        <authorList>
            <person name="Han C."/>
        </authorList>
    </citation>
    <scope>NUCLEOTIDE SEQUENCE [LARGE SCALE GENOMIC DNA]</scope>
    <source>
        <strain evidence="3 4">NEAU-YY56</strain>
    </source>
</reference>